<protein>
    <submittedName>
        <fullName evidence="1">Uncharacterized protein</fullName>
    </submittedName>
</protein>
<dbReference type="GeneID" id="87925860"/>
<dbReference type="Proteomes" id="UP001326199">
    <property type="component" value="Unassembled WGS sequence"/>
</dbReference>
<dbReference type="RefSeq" id="XP_062767150.1">
    <property type="nucleotide sequence ID" value="XM_062905800.1"/>
</dbReference>
<comment type="caution">
    <text evidence="1">The sequence shown here is derived from an EMBL/GenBank/DDBJ whole genome shotgun (WGS) entry which is preliminary data.</text>
</comment>
<organism evidence="1 2">
    <name type="scientific">Podospora pseudopauciseta</name>
    <dbReference type="NCBI Taxonomy" id="2093780"/>
    <lineage>
        <taxon>Eukaryota</taxon>
        <taxon>Fungi</taxon>
        <taxon>Dikarya</taxon>
        <taxon>Ascomycota</taxon>
        <taxon>Pezizomycotina</taxon>
        <taxon>Sordariomycetes</taxon>
        <taxon>Sordariomycetidae</taxon>
        <taxon>Sordariales</taxon>
        <taxon>Podosporaceae</taxon>
        <taxon>Podospora</taxon>
    </lineage>
</organism>
<accession>A0ABR0HGY0</accession>
<gene>
    <name evidence="1" type="ORF">QC763_0054740</name>
</gene>
<proteinExistence type="predicted"/>
<keyword evidence="2" id="KW-1185">Reference proteome</keyword>
<evidence type="ECO:0000313" key="1">
    <source>
        <dbReference type="EMBL" id="KAK4667184.1"/>
    </source>
</evidence>
<sequence>MFQSGVPLPVADSNTGHCLHGQKHWGTTTIWRHRSTVVAGPAEADLCDERNKLNFEGQLLAHGFTSRRICKPRLMMA</sequence>
<reference evidence="1 2" key="1">
    <citation type="journal article" date="2023" name="bioRxiv">
        <title>High-quality genome assemblies of four members of thePodospora anserinaspecies complex.</title>
        <authorList>
            <person name="Ament-Velasquez S.L."/>
            <person name="Vogan A.A."/>
            <person name="Wallerman O."/>
            <person name="Hartmann F."/>
            <person name="Gautier V."/>
            <person name="Silar P."/>
            <person name="Giraud T."/>
            <person name="Johannesson H."/>
        </authorList>
    </citation>
    <scope>NUCLEOTIDE SEQUENCE [LARGE SCALE GENOMIC DNA]</scope>
    <source>
        <strain evidence="1 2">CBS 411.78</strain>
    </source>
</reference>
<name>A0ABR0HGY0_9PEZI</name>
<evidence type="ECO:0000313" key="2">
    <source>
        <dbReference type="Proteomes" id="UP001326199"/>
    </source>
</evidence>
<dbReference type="EMBL" id="JAFFHB010000004">
    <property type="protein sequence ID" value="KAK4667184.1"/>
    <property type="molecule type" value="Genomic_DNA"/>
</dbReference>